<evidence type="ECO:0000313" key="8">
    <source>
        <dbReference type="Proteomes" id="UP000739538"/>
    </source>
</evidence>
<dbReference type="Gene3D" id="2.20.25.90">
    <property type="entry name" value="ADC-like domains"/>
    <property type="match status" value="1"/>
</dbReference>
<dbReference type="SUPFAM" id="SSF50692">
    <property type="entry name" value="ADC-like"/>
    <property type="match status" value="1"/>
</dbReference>
<evidence type="ECO:0000256" key="3">
    <source>
        <dbReference type="ARBA" id="ARBA00023004"/>
    </source>
</evidence>
<dbReference type="Pfam" id="PF04879">
    <property type="entry name" value="Molybdop_Fe4S4"/>
    <property type="match status" value="1"/>
</dbReference>
<reference evidence="7" key="1">
    <citation type="submission" date="2020-04" db="EMBL/GenBank/DDBJ databases">
        <authorList>
            <person name="Zhang T."/>
        </authorList>
    </citation>
    <scope>NUCLEOTIDE SEQUENCE</scope>
    <source>
        <strain evidence="7">HKST-UBA02</strain>
    </source>
</reference>
<dbReference type="GO" id="GO:0046872">
    <property type="term" value="F:metal ion binding"/>
    <property type="evidence" value="ECO:0007669"/>
    <property type="project" value="UniProtKB-KW"/>
</dbReference>
<gene>
    <name evidence="7" type="ORF">KDA27_23760</name>
</gene>
<organism evidence="7 8">
    <name type="scientific">Eiseniibacteriota bacterium</name>
    <dbReference type="NCBI Taxonomy" id="2212470"/>
    <lineage>
        <taxon>Bacteria</taxon>
        <taxon>Candidatus Eiseniibacteriota</taxon>
    </lineage>
</organism>
<dbReference type="InterPro" id="IPR006656">
    <property type="entry name" value="Mopterin_OxRdtase"/>
</dbReference>
<dbReference type="Pfam" id="PF00384">
    <property type="entry name" value="Molybdopterin"/>
    <property type="match status" value="1"/>
</dbReference>
<dbReference type="EMBL" id="JAGQHS010000218">
    <property type="protein sequence ID" value="MCA9758831.1"/>
    <property type="molecule type" value="Genomic_DNA"/>
</dbReference>
<dbReference type="Gene3D" id="3.40.50.740">
    <property type="match status" value="1"/>
</dbReference>
<sequence>MKATRPSICRFCHASCPILVDIEDGRAVRVRGDRQNPIYHGYTCPKGRALPEQHAHPDRLLHSMKKAESGSHVPILSGQAITETAGHISQIVGRHGPRAVALYQGTFALFYPASIPFAHALMDAIGSPMRFTPSTIDQPGKPIAAALHGAWGGGPQPFVGSDVWMLVGVNPTVSKSIGAPPYNPAWHLHDALRRGMKLVVIDPRRSEVAKLADVHLQPKPGEDPTILAGMLRVILTEGLHDTTFTTKNTRGVDRLRERVEPFTPEYVARRADVPSADLVRAARIFAEGRQGMANAGTGPNMAGRGNLVEYLLLCLNTVCGRWVREGQTIPNPGVLMPKIKARAQPVSPTPAWGFGEPLRVRDLSSTAAGLPTAALADEMLLEGEGRVRALICLGGNPMAAWPDQMKTFRALQSLDLLVSLDIKMSATARLAHYVIAPKLTLEQPGMSLLLESFNRYAAGYQVPFGQYTPAVVDVPPGSDLIEEWEFFYGVAKEMGRSLTIQSPAAWGFDPDPPVRIEIDMVNKPSTEDLFEMLTRDSHVPLSEVRRYPHGHVFDDLVASVEPRDADCHERLELADATMMAELQNVLTDLPVDDAKWPFRLVCRRLLDVHNSAGRDIGRWARKHGFNPAYAHPDDLESLRIVPGDVIEIRSSHGVIHGVAAEENNLRRGIISMPHGFGDIPTAENDLRVREIGSNTSRLIDNETNYDPYSGIPLMSAIPVSIRRVESTPAARHPVATDPAASPRPNPSKPNSKPSTPSPTPTSRPAGTSPTKSPARPK</sequence>
<dbReference type="GO" id="GO:0043546">
    <property type="term" value="F:molybdopterin cofactor binding"/>
    <property type="evidence" value="ECO:0007669"/>
    <property type="project" value="InterPro"/>
</dbReference>
<evidence type="ECO:0000256" key="2">
    <source>
        <dbReference type="ARBA" id="ARBA00022723"/>
    </source>
</evidence>
<dbReference type="Pfam" id="PF01568">
    <property type="entry name" value="Molydop_binding"/>
    <property type="match status" value="1"/>
</dbReference>
<dbReference type="InterPro" id="IPR006657">
    <property type="entry name" value="MoPterin_dinucl-bd_dom"/>
</dbReference>
<dbReference type="InterPro" id="IPR050612">
    <property type="entry name" value="Prok_Mopterin_Oxidored"/>
</dbReference>
<evidence type="ECO:0000256" key="1">
    <source>
        <dbReference type="ARBA" id="ARBA00010312"/>
    </source>
</evidence>
<keyword evidence="3" id="KW-0408">Iron</keyword>
<evidence type="ECO:0000313" key="7">
    <source>
        <dbReference type="EMBL" id="MCA9758831.1"/>
    </source>
</evidence>
<dbReference type="Proteomes" id="UP000739538">
    <property type="component" value="Unassembled WGS sequence"/>
</dbReference>
<accession>A0A956NHJ3</accession>
<dbReference type="Gene3D" id="3.40.228.10">
    <property type="entry name" value="Dimethylsulfoxide Reductase, domain 2"/>
    <property type="match status" value="1"/>
</dbReference>
<keyword evidence="4" id="KW-0411">Iron-sulfur</keyword>
<dbReference type="SUPFAM" id="SSF53706">
    <property type="entry name" value="Formate dehydrogenase/DMSO reductase, domains 1-3"/>
    <property type="match status" value="1"/>
</dbReference>
<dbReference type="PANTHER" id="PTHR43742:SF6">
    <property type="entry name" value="OXIDOREDUCTASE YYAE-RELATED"/>
    <property type="match status" value="1"/>
</dbReference>
<dbReference type="SMART" id="SM00926">
    <property type="entry name" value="Molybdop_Fe4S4"/>
    <property type="match status" value="1"/>
</dbReference>
<feature type="region of interest" description="Disordered" evidence="5">
    <location>
        <begin position="727"/>
        <end position="777"/>
    </location>
</feature>
<proteinExistence type="inferred from homology"/>
<comment type="caution">
    <text evidence="7">The sequence shown here is derived from an EMBL/GenBank/DDBJ whole genome shotgun (WGS) entry which is preliminary data.</text>
</comment>
<dbReference type="Gene3D" id="2.40.40.20">
    <property type="match status" value="1"/>
</dbReference>
<protein>
    <submittedName>
        <fullName evidence="7">Molybdopterin-dependent oxidoreductase</fullName>
    </submittedName>
</protein>
<reference evidence="7" key="2">
    <citation type="journal article" date="2021" name="Microbiome">
        <title>Successional dynamics and alternative stable states in a saline activated sludge microbial community over 9 years.</title>
        <authorList>
            <person name="Wang Y."/>
            <person name="Ye J."/>
            <person name="Ju F."/>
            <person name="Liu L."/>
            <person name="Boyd J.A."/>
            <person name="Deng Y."/>
            <person name="Parks D.H."/>
            <person name="Jiang X."/>
            <person name="Yin X."/>
            <person name="Woodcroft B.J."/>
            <person name="Tyson G.W."/>
            <person name="Hugenholtz P."/>
            <person name="Polz M.F."/>
            <person name="Zhang T."/>
        </authorList>
    </citation>
    <scope>NUCLEOTIDE SEQUENCE</scope>
    <source>
        <strain evidence="7">HKST-UBA02</strain>
    </source>
</reference>
<name>A0A956NHJ3_UNCEI</name>
<dbReference type="GO" id="GO:0016491">
    <property type="term" value="F:oxidoreductase activity"/>
    <property type="evidence" value="ECO:0007669"/>
    <property type="project" value="InterPro"/>
</dbReference>
<evidence type="ECO:0000256" key="4">
    <source>
        <dbReference type="ARBA" id="ARBA00023014"/>
    </source>
</evidence>
<dbReference type="PANTHER" id="PTHR43742">
    <property type="entry name" value="TRIMETHYLAMINE-N-OXIDE REDUCTASE"/>
    <property type="match status" value="1"/>
</dbReference>
<keyword evidence="2" id="KW-0479">Metal-binding</keyword>
<evidence type="ECO:0000256" key="5">
    <source>
        <dbReference type="SAM" id="MobiDB-lite"/>
    </source>
</evidence>
<evidence type="ECO:0000259" key="6">
    <source>
        <dbReference type="PROSITE" id="PS51669"/>
    </source>
</evidence>
<dbReference type="InterPro" id="IPR009010">
    <property type="entry name" value="Asp_de-COase-like_dom_sf"/>
</dbReference>
<dbReference type="InterPro" id="IPR006963">
    <property type="entry name" value="Mopterin_OxRdtase_4Fe-4S_dom"/>
</dbReference>
<dbReference type="GO" id="GO:0051536">
    <property type="term" value="F:iron-sulfur cluster binding"/>
    <property type="evidence" value="ECO:0007669"/>
    <property type="project" value="UniProtKB-KW"/>
</dbReference>
<comment type="similarity">
    <text evidence="1">Belongs to the prokaryotic molybdopterin-containing oxidoreductase family.</text>
</comment>
<dbReference type="PROSITE" id="PS51669">
    <property type="entry name" value="4FE4S_MOW_BIS_MGD"/>
    <property type="match status" value="1"/>
</dbReference>
<feature type="domain" description="4Fe-4S Mo/W bis-MGD-type" evidence="6">
    <location>
        <begin position="2"/>
        <end position="58"/>
    </location>
</feature>
<dbReference type="AlphaFoldDB" id="A0A956NHJ3"/>